<dbReference type="Proteomes" id="UP001148629">
    <property type="component" value="Unassembled WGS sequence"/>
</dbReference>
<evidence type="ECO:0000313" key="1">
    <source>
        <dbReference type="EMBL" id="KAJ3532769.1"/>
    </source>
</evidence>
<dbReference type="EMBL" id="JANRMS010000929">
    <property type="protein sequence ID" value="KAJ3532769.1"/>
    <property type="molecule type" value="Genomic_DNA"/>
</dbReference>
<reference evidence="1" key="1">
    <citation type="submission" date="2022-08" db="EMBL/GenBank/DDBJ databases">
        <title>Genome Sequence of Fusarium decemcellulare.</title>
        <authorList>
            <person name="Buettner E."/>
        </authorList>
    </citation>
    <scope>NUCLEOTIDE SEQUENCE</scope>
    <source>
        <strain evidence="1">Babe19</strain>
    </source>
</reference>
<protein>
    <submittedName>
        <fullName evidence="1">Uncharacterized protein</fullName>
    </submittedName>
</protein>
<gene>
    <name evidence="1" type="ORF">NM208_g8288</name>
</gene>
<proteinExistence type="predicted"/>
<organism evidence="1 2">
    <name type="scientific">Fusarium decemcellulare</name>
    <dbReference type="NCBI Taxonomy" id="57161"/>
    <lineage>
        <taxon>Eukaryota</taxon>
        <taxon>Fungi</taxon>
        <taxon>Dikarya</taxon>
        <taxon>Ascomycota</taxon>
        <taxon>Pezizomycotina</taxon>
        <taxon>Sordariomycetes</taxon>
        <taxon>Hypocreomycetidae</taxon>
        <taxon>Hypocreales</taxon>
        <taxon>Nectriaceae</taxon>
        <taxon>Fusarium</taxon>
        <taxon>Fusarium decemcellulare species complex</taxon>
    </lineage>
</organism>
<comment type="caution">
    <text evidence="1">The sequence shown here is derived from an EMBL/GenBank/DDBJ whole genome shotgun (WGS) entry which is preliminary data.</text>
</comment>
<evidence type="ECO:0000313" key="2">
    <source>
        <dbReference type="Proteomes" id="UP001148629"/>
    </source>
</evidence>
<sequence>MSSPVKSRQLCFQLLRGSSTASSAVATPSCSLQAACSSRTPRVTLWQTRSYAAPRAPKSSRPPPKAPKLPSQPRSEVHVTTNITPQAFAEVIRRTDGVFDTMSPEQYYEVAASLADAFVMGASSFSIRLKGEDAVPPNVLHELGCIIKLIQPATQISHEFVVAMWTYASQMGYSPSTISLARDVFRAGAWGRKAQLRRLETRFRQIVSEGKDGDALTVDGEMLYEQGQHGAAAKVLERALALDDPSFEWKHHCQLCLGKSYVKLGKPAEAKRVFEDMGDNCSPEGHAELADLLRTSDPEKSKQHRYMAAINGKLDMFRYLAETAFEDEARATDAGSRKDHHLWAMEWSRLADTKEKV</sequence>
<name>A0ACC1S612_9HYPO</name>
<accession>A0ACC1S612</accession>
<keyword evidence="2" id="KW-1185">Reference proteome</keyword>